<evidence type="ECO:0000313" key="2">
    <source>
        <dbReference type="Proteomes" id="UP000242972"/>
    </source>
</evidence>
<proteinExistence type="predicted"/>
<protein>
    <submittedName>
        <fullName evidence="1">Uncharacterized protein</fullName>
    </submittedName>
</protein>
<accession>A0A2T2XGH7</accession>
<dbReference type="AlphaFoldDB" id="A0A2T2XGH7"/>
<sequence length="118" mass="14297">MDENDLRTDYWVDNRSNKQYPLWLVFKQIGHELGVMDDEPYVRQSRRHVSQLLKTMEQTSEFIRMADILGIAEDELRAMIWYLIWLVERQEIPIEWSEWNRRIDAAWQSGVLKPTTTR</sequence>
<name>A0A2T2XGH7_9FIRM</name>
<dbReference type="Proteomes" id="UP000242972">
    <property type="component" value="Unassembled WGS sequence"/>
</dbReference>
<dbReference type="EMBL" id="PXYW01000019">
    <property type="protein sequence ID" value="PSR33542.1"/>
    <property type="molecule type" value="Genomic_DNA"/>
</dbReference>
<reference evidence="1 2" key="1">
    <citation type="journal article" date="2014" name="BMC Genomics">
        <title>Comparison of environmental and isolate Sulfobacillus genomes reveals diverse carbon, sulfur, nitrogen, and hydrogen metabolisms.</title>
        <authorList>
            <person name="Justice N.B."/>
            <person name="Norman A."/>
            <person name="Brown C.T."/>
            <person name="Singh A."/>
            <person name="Thomas B.C."/>
            <person name="Banfield J.F."/>
        </authorList>
    </citation>
    <scope>NUCLEOTIDE SEQUENCE [LARGE SCALE GENOMIC DNA]</scope>
    <source>
        <strain evidence="1">AMDSBA4</strain>
    </source>
</reference>
<gene>
    <name evidence="1" type="ORF">C7B46_09700</name>
</gene>
<comment type="caution">
    <text evidence="1">The sequence shown here is derived from an EMBL/GenBank/DDBJ whole genome shotgun (WGS) entry which is preliminary data.</text>
</comment>
<organism evidence="1 2">
    <name type="scientific">Sulfobacillus benefaciens</name>
    <dbReference type="NCBI Taxonomy" id="453960"/>
    <lineage>
        <taxon>Bacteria</taxon>
        <taxon>Bacillati</taxon>
        <taxon>Bacillota</taxon>
        <taxon>Clostridia</taxon>
        <taxon>Eubacteriales</taxon>
        <taxon>Clostridiales Family XVII. Incertae Sedis</taxon>
        <taxon>Sulfobacillus</taxon>
    </lineage>
</organism>
<evidence type="ECO:0000313" key="1">
    <source>
        <dbReference type="EMBL" id="PSR33542.1"/>
    </source>
</evidence>